<keyword evidence="2" id="KW-1185">Reference proteome</keyword>
<name>A0A9N9C3R9_9GLOM</name>
<accession>A0A9N9C3R9</accession>
<dbReference type="EMBL" id="CAJVPQ010002219">
    <property type="protein sequence ID" value="CAG8588119.1"/>
    <property type="molecule type" value="Genomic_DNA"/>
</dbReference>
<evidence type="ECO:0000313" key="1">
    <source>
        <dbReference type="EMBL" id="CAG8588119.1"/>
    </source>
</evidence>
<gene>
    <name evidence="1" type="ORF">FCALED_LOCUS7946</name>
</gene>
<dbReference type="AlphaFoldDB" id="A0A9N9C3R9"/>
<dbReference type="Proteomes" id="UP000789570">
    <property type="component" value="Unassembled WGS sequence"/>
</dbReference>
<comment type="caution">
    <text evidence="1">The sequence shown here is derived from an EMBL/GenBank/DDBJ whole genome shotgun (WGS) entry which is preliminary data.</text>
</comment>
<organism evidence="1 2">
    <name type="scientific">Funneliformis caledonium</name>
    <dbReference type="NCBI Taxonomy" id="1117310"/>
    <lineage>
        <taxon>Eukaryota</taxon>
        <taxon>Fungi</taxon>
        <taxon>Fungi incertae sedis</taxon>
        <taxon>Mucoromycota</taxon>
        <taxon>Glomeromycotina</taxon>
        <taxon>Glomeromycetes</taxon>
        <taxon>Glomerales</taxon>
        <taxon>Glomeraceae</taxon>
        <taxon>Funneliformis</taxon>
    </lineage>
</organism>
<protein>
    <submittedName>
        <fullName evidence="1">9626_t:CDS:1</fullName>
    </submittedName>
</protein>
<evidence type="ECO:0000313" key="2">
    <source>
        <dbReference type="Proteomes" id="UP000789570"/>
    </source>
</evidence>
<reference evidence="1" key="1">
    <citation type="submission" date="2021-06" db="EMBL/GenBank/DDBJ databases">
        <authorList>
            <person name="Kallberg Y."/>
            <person name="Tangrot J."/>
            <person name="Rosling A."/>
        </authorList>
    </citation>
    <scope>NUCLEOTIDE SEQUENCE</scope>
    <source>
        <strain evidence="1">UK204</strain>
    </source>
</reference>
<proteinExistence type="predicted"/>
<sequence>MTQGTIYIISEYTFENSSVNNYLQMVVNDDDTCSEALSGNQSNESLVTEYASAFKEDDDETDLT</sequence>